<evidence type="ECO:0000313" key="3">
    <source>
        <dbReference type="Proteomes" id="UP001172673"/>
    </source>
</evidence>
<protein>
    <recommendedName>
        <fullName evidence="1">Heterokaryon incompatibility domain-containing protein</fullName>
    </recommendedName>
</protein>
<dbReference type="Pfam" id="PF26639">
    <property type="entry name" value="Het-6_barrel"/>
    <property type="match status" value="1"/>
</dbReference>
<dbReference type="InterPro" id="IPR010730">
    <property type="entry name" value="HET"/>
</dbReference>
<dbReference type="PANTHER" id="PTHR24148:SF73">
    <property type="entry name" value="HET DOMAIN PROTEIN (AFU_ORTHOLOGUE AFUA_8G01020)"/>
    <property type="match status" value="1"/>
</dbReference>
<evidence type="ECO:0000259" key="1">
    <source>
        <dbReference type="Pfam" id="PF06985"/>
    </source>
</evidence>
<dbReference type="EMBL" id="JAPDRK010000023">
    <property type="protein sequence ID" value="KAJ9603032.1"/>
    <property type="molecule type" value="Genomic_DNA"/>
</dbReference>
<organism evidence="2 3">
    <name type="scientific">Cladophialophora chaetospira</name>
    <dbReference type="NCBI Taxonomy" id="386627"/>
    <lineage>
        <taxon>Eukaryota</taxon>
        <taxon>Fungi</taxon>
        <taxon>Dikarya</taxon>
        <taxon>Ascomycota</taxon>
        <taxon>Pezizomycotina</taxon>
        <taxon>Eurotiomycetes</taxon>
        <taxon>Chaetothyriomycetidae</taxon>
        <taxon>Chaetothyriales</taxon>
        <taxon>Herpotrichiellaceae</taxon>
        <taxon>Cladophialophora</taxon>
    </lineage>
</organism>
<feature type="domain" description="Heterokaryon incompatibility" evidence="1">
    <location>
        <begin position="63"/>
        <end position="216"/>
    </location>
</feature>
<sequence>MSPNTSSSQHKEFEYSSFKDPAREIRLISIHAVEDSERASSSQIAVSCSLTTVEFESPSLPQYIAISYAWGNTSRTKSLVINGKLTQITENLDHALRYFRASSELRGVFLWIDAICIDQQNNEEKSIQVSMMKRIFESAHGVVAWLGPSDEGDKIAIEALYELESVVPATETSSNISLKNVYDYIDVLRQDNGPKARAIQKLTTKPWFIRCWIPQEFLVAKTVRFMCGSSLIHWSVFYLATVSIRSILRPRALKLAAQASSLEEAEVELMGLDPGNHLSGLFRMRELFQQDPNTYSLWDLLLISKGDDLEASDPRDTVFALLGVANDQSHLRLEVDYDTTTKTCFVNTSKALLHQGHLRLLWLASEGPNTPARPSWVVDWSVPMTLQWYLGSFCRDDLKKDLPGTNDNVFSASANSTAELSFHRDGSQEVLSIHGTYYDKITGVTDRLIDVDDFDGDYPALNYLRETVDQVKKMATKLAVQPFPDASAIVKTLFGDIEYRYEGGGPIVLQTGVGVVRRLSSEVLDVFTHFVSTSALPPGWESLHGLLRARLIYLRDRRIFVTSKGNLGIGSEFVEPGDVVAVFHGAEAPFVLRKAETCHMRYRCICPAYVDGIMDGEALLAEDKTRDFQLI</sequence>
<gene>
    <name evidence="2" type="ORF">H2200_012327</name>
</gene>
<dbReference type="PANTHER" id="PTHR24148">
    <property type="entry name" value="ANKYRIN REPEAT DOMAIN-CONTAINING PROTEIN 39 HOMOLOG-RELATED"/>
    <property type="match status" value="1"/>
</dbReference>
<proteinExistence type="predicted"/>
<reference evidence="2" key="1">
    <citation type="submission" date="2022-10" db="EMBL/GenBank/DDBJ databases">
        <title>Culturing micro-colonial fungi from biological soil crusts in the Mojave desert and describing Neophaeococcomyces mojavensis, and introducing the new genera and species Taxawa tesnikishii.</title>
        <authorList>
            <person name="Kurbessoian T."/>
            <person name="Stajich J.E."/>
        </authorList>
    </citation>
    <scope>NUCLEOTIDE SEQUENCE</scope>
    <source>
        <strain evidence="2">TK_41</strain>
    </source>
</reference>
<accession>A0AA38WXR3</accession>
<comment type="caution">
    <text evidence="2">The sequence shown here is derived from an EMBL/GenBank/DDBJ whole genome shotgun (WGS) entry which is preliminary data.</text>
</comment>
<dbReference type="AlphaFoldDB" id="A0AA38WXR3"/>
<evidence type="ECO:0000313" key="2">
    <source>
        <dbReference type="EMBL" id="KAJ9603032.1"/>
    </source>
</evidence>
<dbReference type="Proteomes" id="UP001172673">
    <property type="component" value="Unassembled WGS sequence"/>
</dbReference>
<keyword evidence="3" id="KW-1185">Reference proteome</keyword>
<name>A0AA38WXR3_9EURO</name>
<dbReference type="InterPro" id="IPR052895">
    <property type="entry name" value="HetReg/Transcr_Mod"/>
</dbReference>
<dbReference type="Pfam" id="PF06985">
    <property type="entry name" value="HET"/>
    <property type="match status" value="1"/>
</dbReference>